<name>A0A413Z5T1_9FIRM</name>
<dbReference type="GO" id="GO:1904047">
    <property type="term" value="F:S-adenosyl-L-methionine binding"/>
    <property type="evidence" value="ECO:0007669"/>
    <property type="project" value="TreeGrafter"/>
</dbReference>
<dbReference type="Gene3D" id="3.40.50.150">
    <property type="entry name" value="Vaccinia Virus protein VP39"/>
    <property type="match status" value="2"/>
</dbReference>
<dbReference type="SUPFAM" id="SSF53335">
    <property type="entry name" value="S-adenosyl-L-methionine-dependent methyltransferases"/>
    <property type="match status" value="1"/>
</dbReference>
<dbReference type="InterPro" id="IPR012263">
    <property type="entry name" value="M_m6A_EcoRV"/>
</dbReference>
<dbReference type="AlphaFoldDB" id="A0A413Z5T1"/>
<dbReference type="GO" id="GO:0009007">
    <property type="term" value="F:site-specific DNA-methyltransferase (adenine-specific) activity"/>
    <property type="evidence" value="ECO:0007669"/>
    <property type="project" value="UniProtKB-EC"/>
</dbReference>
<dbReference type="GO" id="GO:0043565">
    <property type="term" value="F:sequence-specific DNA binding"/>
    <property type="evidence" value="ECO:0007669"/>
    <property type="project" value="TreeGrafter"/>
</dbReference>
<gene>
    <name evidence="4" type="ORF">DW856_10610</name>
</gene>
<accession>A0A413Z5T1</accession>
<keyword evidence="2" id="KW-0808">Transferase</keyword>
<dbReference type="EMBL" id="QSHO01000008">
    <property type="protein sequence ID" value="RHC16752.1"/>
    <property type="molecule type" value="Genomic_DNA"/>
</dbReference>
<proteinExistence type="predicted"/>
<dbReference type="GO" id="GO:0032259">
    <property type="term" value="P:methylation"/>
    <property type="evidence" value="ECO:0007669"/>
    <property type="project" value="UniProtKB-KW"/>
</dbReference>
<evidence type="ECO:0000313" key="4">
    <source>
        <dbReference type="EMBL" id="RHC16752.1"/>
    </source>
</evidence>
<dbReference type="Pfam" id="PF02086">
    <property type="entry name" value="MethyltransfD12"/>
    <property type="match status" value="1"/>
</dbReference>
<comment type="caution">
    <text evidence="4">The sequence shown here is derived from an EMBL/GenBank/DDBJ whole genome shotgun (WGS) entry which is preliminary data.</text>
</comment>
<dbReference type="PRINTS" id="PR00505">
    <property type="entry name" value="D12N6MTFRASE"/>
</dbReference>
<dbReference type="PANTHER" id="PTHR30481:SF4">
    <property type="entry name" value="SITE-SPECIFIC DNA-METHYLTRANSFERASE (ADENINE-SPECIFIC)"/>
    <property type="match status" value="1"/>
</dbReference>
<evidence type="ECO:0000256" key="2">
    <source>
        <dbReference type="ARBA" id="ARBA00022679"/>
    </source>
</evidence>
<evidence type="ECO:0000256" key="3">
    <source>
        <dbReference type="ARBA" id="ARBA00022691"/>
    </source>
</evidence>
<dbReference type="PANTHER" id="PTHR30481">
    <property type="entry name" value="DNA ADENINE METHYLASE"/>
    <property type="match status" value="1"/>
</dbReference>
<protein>
    <submittedName>
        <fullName evidence="4">DNA adenine methylase</fullName>
    </submittedName>
</protein>
<reference evidence="4 5" key="1">
    <citation type="submission" date="2018-08" db="EMBL/GenBank/DDBJ databases">
        <title>A genome reference for cultivated species of the human gut microbiota.</title>
        <authorList>
            <person name="Zou Y."/>
            <person name="Xue W."/>
            <person name="Luo G."/>
        </authorList>
    </citation>
    <scope>NUCLEOTIDE SEQUENCE [LARGE SCALE GENOMIC DNA]</scope>
    <source>
        <strain evidence="4 5">AM37-1AC</strain>
    </source>
</reference>
<dbReference type="GO" id="GO:0009307">
    <property type="term" value="P:DNA restriction-modification system"/>
    <property type="evidence" value="ECO:0007669"/>
    <property type="project" value="InterPro"/>
</dbReference>
<dbReference type="InterPro" id="IPR012327">
    <property type="entry name" value="MeTrfase_D12"/>
</dbReference>
<keyword evidence="3" id="KW-0949">S-adenosyl-L-methionine</keyword>
<dbReference type="GO" id="GO:0006298">
    <property type="term" value="P:mismatch repair"/>
    <property type="evidence" value="ECO:0007669"/>
    <property type="project" value="TreeGrafter"/>
</dbReference>
<keyword evidence="1 4" id="KW-0489">Methyltransferase</keyword>
<organism evidence="4 5">
    <name type="scientific">Roseburia intestinalis</name>
    <dbReference type="NCBI Taxonomy" id="166486"/>
    <lineage>
        <taxon>Bacteria</taxon>
        <taxon>Bacillati</taxon>
        <taxon>Bacillota</taxon>
        <taxon>Clostridia</taxon>
        <taxon>Lachnospirales</taxon>
        <taxon>Lachnospiraceae</taxon>
        <taxon>Roseburia</taxon>
    </lineage>
</organism>
<dbReference type="InterPro" id="IPR029063">
    <property type="entry name" value="SAM-dependent_MTases_sf"/>
</dbReference>
<evidence type="ECO:0000313" key="5">
    <source>
        <dbReference type="Proteomes" id="UP000283513"/>
    </source>
</evidence>
<dbReference type="Proteomes" id="UP000283513">
    <property type="component" value="Unassembled WGS sequence"/>
</dbReference>
<sequence>MRTVLKYPGSKWNIAPRLVELIPEHHSYVEPFFGSGAVLFNKPVSDIETINDLDHDVVNIFRCIQEDADRLARMVMTTPFSREKYEDTYKLDAWELMMPDEPYHKALRFLIQCWQGHGFRTNGSKVGWKNDVQGRERAYALWNWYRLPEWIIDIAERLRMVQIENRPALEVIERFNYSNVFMYIDPPYVLGTRTGKQYKHEMSDSDHEELLKLLLQSKAKIMLSGYESEMYNDYLNGWEKKQFSSCAEHGKPRMETVWMNYEPDPQMKLNFSEVLS</sequence>
<evidence type="ECO:0000256" key="1">
    <source>
        <dbReference type="ARBA" id="ARBA00022603"/>
    </source>
</evidence>
<dbReference type="RefSeq" id="WP_118597999.1">
    <property type="nucleotide sequence ID" value="NZ_QSHO01000008.1"/>
</dbReference>
<dbReference type="PIRSF" id="PIRSF000398">
    <property type="entry name" value="M_m6A_EcoRV"/>
    <property type="match status" value="1"/>
</dbReference>